<name>A0ACC3S8S5_9PEZI</name>
<comment type="caution">
    <text evidence="1">The sequence shown here is derived from an EMBL/GenBank/DDBJ whole genome shotgun (WGS) entry which is preliminary data.</text>
</comment>
<dbReference type="EMBL" id="JAMKPW020000033">
    <property type="protein sequence ID" value="KAK8202178.1"/>
    <property type="molecule type" value="Genomic_DNA"/>
</dbReference>
<dbReference type="Proteomes" id="UP001320706">
    <property type="component" value="Unassembled WGS sequence"/>
</dbReference>
<evidence type="ECO:0000313" key="1">
    <source>
        <dbReference type="EMBL" id="KAK8202178.1"/>
    </source>
</evidence>
<protein>
    <submittedName>
        <fullName evidence="1">Uncharacterized protein</fullName>
    </submittedName>
</protein>
<sequence>MDGNVRRGVSAKDGSKFILPKQNSKPSHTAFGGIPDFAARSVFLQVSFAHVQKPKKLVTTCYQFHGAVSLQAWTSGSEMLGRRMDTNEWITPAKKHTIRAPRPIQPFRLLDLPPELRNKIYTLAVTKPRPIGFVSNQRYPQNGIRSIGVGERQPALARSCKQLRQEVLPIYFTENLWDVETLLLAMDKCDQAKARGIDFIDGVKKFAIRMPVTMLHTTFTDPGLTGIDKKGWYCTHQLTRLRELLDHSCICAVYIHVESHAQINDGRKHAAPVPPEVIAPLKQLFTRAWDERMDGGQLEELLFEQLKANKDVWREAALAHTVNYWRKGIQASKKAWRRRWQEWTTLGSQKTQKTHKQGVDLNK</sequence>
<accession>A0ACC3S8S5</accession>
<keyword evidence="2" id="KW-1185">Reference proteome</keyword>
<evidence type="ECO:0000313" key="2">
    <source>
        <dbReference type="Proteomes" id="UP001320706"/>
    </source>
</evidence>
<organism evidence="1 2">
    <name type="scientific">Zalaria obscura</name>
    <dbReference type="NCBI Taxonomy" id="2024903"/>
    <lineage>
        <taxon>Eukaryota</taxon>
        <taxon>Fungi</taxon>
        <taxon>Dikarya</taxon>
        <taxon>Ascomycota</taxon>
        <taxon>Pezizomycotina</taxon>
        <taxon>Dothideomycetes</taxon>
        <taxon>Dothideomycetidae</taxon>
        <taxon>Dothideales</taxon>
        <taxon>Zalariaceae</taxon>
        <taxon>Zalaria</taxon>
    </lineage>
</organism>
<reference evidence="1" key="1">
    <citation type="submission" date="2024-02" db="EMBL/GenBank/DDBJ databases">
        <title>Metagenome Assembled Genome of Zalaria obscura JY119.</title>
        <authorList>
            <person name="Vighnesh L."/>
            <person name="Jagadeeshwari U."/>
            <person name="Venkata Ramana C."/>
            <person name="Sasikala C."/>
        </authorList>
    </citation>
    <scope>NUCLEOTIDE SEQUENCE</scope>
    <source>
        <strain evidence="1">JY119</strain>
    </source>
</reference>
<gene>
    <name evidence="1" type="ORF">M8818_005704</name>
</gene>
<proteinExistence type="predicted"/>